<keyword evidence="1" id="KW-0812">Transmembrane</keyword>
<keyword evidence="4" id="KW-1185">Reference proteome</keyword>
<dbReference type="AlphaFoldDB" id="A0A106BR72"/>
<dbReference type="PANTHER" id="PTHR40547">
    <property type="entry name" value="SLL0298 PROTEIN"/>
    <property type="match status" value="1"/>
</dbReference>
<name>A0A106BR72_THIDE</name>
<dbReference type="Proteomes" id="UP000064243">
    <property type="component" value="Unassembled WGS sequence"/>
</dbReference>
<dbReference type="PATRIC" id="fig|36861.3.peg.411"/>
<sequence>MLPKRFRRFLPDPHTLREHRALRWMGPLLQDRRLWHVNRRGIALGLAIGVFFGLLMPVAQIVFAAGAALLLRANISAAVGSTLITNPITFAPVYYAAYHLGAWMLGHANVPLAEIDLDRVAARTETGLALWMDRLYTVGAPLALGLLTLAVVLSVLIYFAVHWTWRLRIMRAWQRRRARRHPR</sequence>
<evidence type="ECO:0000259" key="2">
    <source>
        <dbReference type="Pfam" id="PF09835"/>
    </source>
</evidence>
<feature type="transmembrane region" description="Helical" evidence="1">
    <location>
        <begin position="138"/>
        <end position="161"/>
    </location>
</feature>
<comment type="caution">
    <text evidence="3">The sequence shown here is derived from an EMBL/GenBank/DDBJ whole genome shotgun (WGS) entry which is preliminary data.</text>
</comment>
<keyword evidence="1" id="KW-1133">Transmembrane helix</keyword>
<evidence type="ECO:0000313" key="3">
    <source>
        <dbReference type="EMBL" id="KVW97134.1"/>
    </source>
</evidence>
<dbReference type="InterPro" id="IPR018639">
    <property type="entry name" value="DUF2062"/>
</dbReference>
<evidence type="ECO:0000256" key="1">
    <source>
        <dbReference type="SAM" id="Phobius"/>
    </source>
</evidence>
<dbReference type="EMBL" id="LDUG01000017">
    <property type="protein sequence ID" value="KVW97134.1"/>
    <property type="molecule type" value="Genomic_DNA"/>
</dbReference>
<dbReference type="RefSeq" id="WP_059752510.1">
    <property type="nucleotide sequence ID" value="NZ_LDUG01000017.1"/>
</dbReference>
<keyword evidence="1" id="KW-0472">Membrane</keyword>
<dbReference type="PANTHER" id="PTHR40547:SF1">
    <property type="entry name" value="SLL0298 PROTEIN"/>
    <property type="match status" value="1"/>
</dbReference>
<evidence type="ECO:0000313" key="4">
    <source>
        <dbReference type="Proteomes" id="UP000064243"/>
    </source>
</evidence>
<dbReference type="OrthoDB" id="5296274at2"/>
<protein>
    <recommendedName>
        <fullName evidence="2">DUF2062 domain-containing protein</fullName>
    </recommendedName>
</protein>
<reference evidence="3 4" key="1">
    <citation type="journal article" date="2015" name="Appl. Environ. Microbiol.">
        <title>Aerobic and Anaerobic Thiosulfate Oxidation by a Cold-Adapted, Subglacial Chemoautotroph.</title>
        <authorList>
            <person name="Harrold Z.R."/>
            <person name="Skidmore M.L."/>
            <person name="Hamilton T.L."/>
            <person name="Desch L."/>
            <person name="Amada K."/>
            <person name="van Gelder W."/>
            <person name="Glover K."/>
            <person name="Roden E.E."/>
            <person name="Boyd E.S."/>
        </authorList>
    </citation>
    <scope>NUCLEOTIDE SEQUENCE [LARGE SCALE GENOMIC DNA]</scope>
    <source>
        <strain evidence="3 4">RG</strain>
    </source>
</reference>
<gene>
    <name evidence="3" type="ORF">ABW22_04770</name>
</gene>
<proteinExistence type="predicted"/>
<feature type="domain" description="DUF2062" evidence="2">
    <location>
        <begin position="22"/>
        <end position="174"/>
    </location>
</feature>
<organism evidence="3 4">
    <name type="scientific">Thiobacillus denitrificans</name>
    <dbReference type="NCBI Taxonomy" id="36861"/>
    <lineage>
        <taxon>Bacteria</taxon>
        <taxon>Pseudomonadati</taxon>
        <taxon>Pseudomonadota</taxon>
        <taxon>Betaproteobacteria</taxon>
        <taxon>Nitrosomonadales</taxon>
        <taxon>Thiobacillaceae</taxon>
        <taxon>Thiobacillus</taxon>
    </lineage>
</organism>
<feature type="transmembrane region" description="Helical" evidence="1">
    <location>
        <begin position="42"/>
        <end position="71"/>
    </location>
</feature>
<accession>A0A106BR72</accession>
<dbReference type="Pfam" id="PF09835">
    <property type="entry name" value="DUF2062"/>
    <property type="match status" value="1"/>
</dbReference>